<dbReference type="SUPFAM" id="SSF51735">
    <property type="entry name" value="NAD(P)-binding Rossmann-fold domains"/>
    <property type="match status" value="1"/>
</dbReference>
<keyword evidence="12" id="KW-1185">Reference proteome</keyword>
<dbReference type="KEGG" id="umr:103661401"/>
<feature type="chain" id="PRO_5035471645" description="L-lactate dehydrogenase" evidence="9">
    <location>
        <begin position="20"/>
        <end position="380"/>
    </location>
</feature>
<comment type="pathway">
    <text evidence="1 8">Fermentation; pyruvate fermentation to lactate; (S)-lactate from pyruvate: step 1/1.</text>
</comment>
<dbReference type="InterPro" id="IPR036291">
    <property type="entry name" value="NAD(P)-bd_dom_sf"/>
</dbReference>
<dbReference type="Pfam" id="PF00056">
    <property type="entry name" value="Ldh_1_N"/>
    <property type="match status" value="1"/>
</dbReference>
<dbReference type="Proteomes" id="UP000261680">
    <property type="component" value="Unplaced"/>
</dbReference>
<dbReference type="Gene3D" id="3.90.110.10">
    <property type="entry name" value="Lactate dehydrogenase/glycoside hydrolase, family 4, C-terminal"/>
    <property type="match status" value="1"/>
</dbReference>
<dbReference type="GeneID" id="103661401"/>
<feature type="domain" description="Lactate/malate dehydrogenase N-terminal" evidence="10">
    <location>
        <begin position="71"/>
        <end position="209"/>
    </location>
</feature>
<dbReference type="CDD" id="cd05293">
    <property type="entry name" value="LDH_1"/>
    <property type="match status" value="1"/>
</dbReference>
<dbReference type="AlphaFoldDB" id="A0A8M1FEC8"/>
<evidence type="ECO:0000256" key="6">
    <source>
        <dbReference type="PIRSR" id="PIRSR000102-1"/>
    </source>
</evidence>
<evidence type="ECO:0000313" key="12">
    <source>
        <dbReference type="Proteomes" id="UP000261680"/>
    </source>
</evidence>
<dbReference type="NCBIfam" id="TIGR01771">
    <property type="entry name" value="L-LDH-NAD"/>
    <property type="match status" value="1"/>
</dbReference>
<dbReference type="PRINTS" id="PR00086">
    <property type="entry name" value="LLDHDRGNASE"/>
</dbReference>
<feature type="binding site" evidence="7">
    <location>
        <begin position="76"/>
        <end position="81"/>
    </location>
    <ligand>
        <name>NAD(+)</name>
        <dbReference type="ChEBI" id="CHEBI:57540"/>
    </ligand>
</feature>
<evidence type="ECO:0000256" key="3">
    <source>
        <dbReference type="ARBA" id="ARBA00012967"/>
    </source>
</evidence>
<feature type="domain" description="Lactate/malate dehydrogenase C-terminal" evidence="11">
    <location>
        <begin position="213"/>
        <end position="377"/>
    </location>
</feature>
<dbReference type="SUPFAM" id="SSF56327">
    <property type="entry name" value="LDH C-terminal domain-like"/>
    <property type="match status" value="1"/>
</dbReference>
<organism evidence="12 13">
    <name type="scientific">Ursus maritimus</name>
    <name type="common">Polar bear</name>
    <name type="synonym">Thalarctos maritimus</name>
    <dbReference type="NCBI Taxonomy" id="29073"/>
    <lineage>
        <taxon>Eukaryota</taxon>
        <taxon>Metazoa</taxon>
        <taxon>Chordata</taxon>
        <taxon>Craniata</taxon>
        <taxon>Vertebrata</taxon>
        <taxon>Euteleostomi</taxon>
        <taxon>Mammalia</taxon>
        <taxon>Eutheria</taxon>
        <taxon>Laurasiatheria</taxon>
        <taxon>Carnivora</taxon>
        <taxon>Caniformia</taxon>
        <taxon>Ursidae</taxon>
        <taxon>Ursus</taxon>
    </lineage>
</organism>
<evidence type="ECO:0000259" key="11">
    <source>
        <dbReference type="Pfam" id="PF02866"/>
    </source>
</evidence>
<keyword evidence="9" id="KW-0732">Signal</keyword>
<evidence type="ECO:0000256" key="9">
    <source>
        <dbReference type="SAM" id="SignalP"/>
    </source>
</evidence>
<evidence type="ECO:0000256" key="4">
    <source>
        <dbReference type="ARBA" id="ARBA00023002"/>
    </source>
</evidence>
<dbReference type="PANTHER" id="PTHR43128">
    <property type="entry name" value="L-2-HYDROXYCARBOXYLATE DEHYDROGENASE (NAD(P)(+))"/>
    <property type="match status" value="1"/>
</dbReference>
<dbReference type="GO" id="GO:0005737">
    <property type="term" value="C:cytoplasm"/>
    <property type="evidence" value="ECO:0007669"/>
    <property type="project" value="InterPro"/>
</dbReference>
<dbReference type="InterPro" id="IPR015955">
    <property type="entry name" value="Lactate_DH/Glyco_Ohase_4_C"/>
</dbReference>
<dbReference type="UniPathway" id="UPA00554">
    <property type="reaction ID" value="UER00611"/>
</dbReference>
<proteinExistence type="inferred from homology"/>
<evidence type="ECO:0000256" key="5">
    <source>
        <dbReference type="ARBA" id="ARBA00023027"/>
    </source>
</evidence>
<gene>
    <name evidence="13" type="primary">LOC103661401</name>
</gene>
<dbReference type="InterPro" id="IPR022383">
    <property type="entry name" value="Lactate/malate_DH_C"/>
</dbReference>
<accession>A0A8M1FEC8</accession>
<reference evidence="13" key="1">
    <citation type="submission" date="2025-08" db="UniProtKB">
        <authorList>
            <consortium name="RefSeq"/>
        </authorList>
    </citation>
    <scope>IDENTIFICATION</scope>
    <source>
        <tissue evidence="13">Whole blood</tissue>
    </source>
</reference>
<evidence type="ECO:0000256" key="1">
    <source>
        <dbReference type="ARBA" id="ARBA00004843"/>
    </source>
</evidence>
<evidence type="ECO:0000256" key="8">
    <source>
        <dbReference type="RuleBase" id="RU000496"/>
    </source>
</evidence>
<comment type="catalytic activity">
    <reaction evidence="8">
        <text>(S)-lactate + NAD(+) = pyruvate + NADH + H(+)</text>
        <dbReference type="Rhea" id="RHEA:23444"/>
        <dbReference type="ChEBI" id="CHEBI:15361"/>
        <dbReference type="ChEBI" id="CHEBI:15378"/>
        <dbReference type="ChEBI" id="CHEBI:16651"/>
        <dbReference type="ChEBI" id="CHEBI:57540"/>
        <dbReference type="ChEBI" id="CHEBI:57945"/>
        <dbReference type="EC" id="1.1.1.27"/>
    </reaction>
</comment>
<feature type="binding site" evidence="7">
    <location>
        <begin position="185"/>
        <end position="187"/>
    </location>
    <ligand>
        <name>NAD(+)</name>
        <dbReference type="ChEBI" id="CHEBI:57540"/>
    </ligand>
</feature>
<comment type="similarity">
    <text evidence="2">Belongs to the LDH/MDH superfamily. LDH family.</text>
</comment>
<dbReference type="InterPro" id="IPR018177">
    <property type="entry name" value="L-lactate_DH_AS"/>
</dbReference>
<evidence type="ECO:0000256" key="2">
    <source>
        <dbReference type="ARBA" id="ARBA00006054"/>
    </source>
</evidence>
<feature type="signal peptide" evidence="9">
    <location>
        <begin position="1"/>
        <end position="19"/>
    </location>
</feature>
<keyword evidence="5 7" id="KW-0520">NAD</keyword>
<evidence type="ECO:0000313" key="13">
    <source>
        <dbReference type="RefSeq" id="XP_040481721.1"/>
    </source>
</evidence>
<dbReference type="GO" id="GO:0006089">
    <property type="term" value="P:lactate metabolic process"/>
    <property type="evidence" value="ECO:0007669"/>
    <property type="project" value="TreeGrafter"/>
</dbReference>
<dbReference type="Pfam" id="PF02866">
    <property type="entry name" value="Ldh_1_C"/>
    <property type="match status" value="1"/>
</dbReference>
<dbReference type="PIRSF" id="PIRSF000102">
    <property type="entry name" value="Lac_mal_DH"/>
    <property type="match status" value="1"/>
</dbReference>
<feature type="active site" description="Proton acceptor" evidence="6">
    <location>
        <position position="242"/>
    </location>
</feature>
<dbReference type="EC" id="1.1.1.27" evidence="3 8"/>
<feature type="binding site" evidence="7">
    <location>
        <position position="162"/>
    </location>
    <ligand>
        <name>NAD(+)</name>
        <dbReference type="ChEBI" id="CHEBI:57540"/>
    </ligand>
</feature>
<evidence type="ECO:0000256" key="7">
    <source>
        <dbReference type="PIRSR" id="PIRSR000102-3"/>
    </source>
</evidence>
<dbReference type="PANTHER" id="PTHR43128:SF8">
    <property type="entry name" value="L-LACTATE DEHYDROGENASE A-LIKE 6B"/>
    <property type="match status" value="1"/>
</dbReference>
<dbReference type="GO" id="GO:0004459">
    <property type="term" value="F:L-lactate dehydrogenase (NAD+) activity"/>
    <property type="evidence" value="ECO:0007669"/>
    <property type="project" value="UniProtKB-EC"/>
</dbReference>
<dbReference type="PROSITE" id="PS00064">
    <property type="entry name" value="L_LDH"/>
    <property type="match status" value="1"/>
</dbReference>
<dbReference type="RefSeq" id="XP_040481721.1">
    <property type="nucleotide sequence ID" value="XM_040625787.1"/>
</dbReference>
<protein>
    <recommendedName>
        <fullName evidence="3 8">L-lactate dehydrogenase</fullName>
        <ecNumber evidence="3 8">1.1.1.27</ecNumber>
    </recommendedName>
</protein>
<dbReference type="Gene3D" id="3.40.50.720">
    <property type="entry name" value="NAD(P)-binding Rossmann-like Domain"/>
    <property type="match status" value="1"/>
</dbReference>
<dbReference type="OrthoDB" id="9742378at2759"/>
<dbReference type="InterPro" id="IPR011304">
    <property type="entry name" value="L-lactate_DH"/>
</dbReference>
<feature type="binding site" evidence="7">
    <location>
        <position position="101"/>
    </location>
    <ligand>
        <name>NAD(+)</name>
        <dbReference type="ChEBI" id="CHEBI:57540"/>
    </ligand>
</feature>
<name>A0A8M1FEC8_URSMA</name>
<sequence length="380" mass="41782">MSWAGGVLWASRRLGPVGASVFCLGMALRPCQVACTALRDSWSFIPVSKMATVTCKLIKNFTSENTIYHNKISIIGTGSVGVACAISILLKGLSDELAFVDVDEGKLEGETVNLQHDSSFMKIPDTISSKDYHVTANSNLVIITAGARPGKGETHLDVVKRNVSIFKLMISNITQYRPQCKMIIVSNPVDILTNVAWKLSVFLQNRVIGSGCNLDTARFCFFIGQRLCIHSESCHGWILGEHGDSNIPVWSGVNIASIPLKDLNSDIGTDKDPEHWGNVYKEVITTGYEMVKMKGYADWAVGLSVADLTESILKNLRRVHPVSMMTKGLCGINEVFLSVPCILGENGIANLIKIQLTPEEEVRLRKSAEELWEIQKEIKL</sequence>
<keyword evidence="4 8" id="KW-0560">Oxidoreductase</keyword>
<dbReference type="InterPro" id="IPR001557">
    <property type="entry name" value="L-lactate/malate_DH"/>
</dbReference>
<dbReference type="InterPro" id="IPR001236">
    <property type="entry name" value="Lactate/malate_DH_N"/>
</dbReference>
<evidence type="ECO:0000259" key="10">
    <source>
        <dbReference type="Pfam" id="PF00056"/>
    </source>
</evidence>